<keyword evidence="2" id="KW-0732">Signal</keyword>
<comment type="caution">
    <text evidence="4">The sequence shown here is derived from an EMBL/GenBank/DDBJ whole genome shotgun (WGS) entry which is preliminary data.</text>
</comment>
<evidence type="ECO:0000259" key="3">
    <source>
        <dbReference type="SMART" id="SM00499"/>
    </source>
</evidence>
<dbReference type="Pfam" id="PF00234">
    <property type="entry name" value="Tryp_alpha_amyl"/>
    <property type="match status" value="1"/>
</dbReference>
<dbReference type="CDD" id="cd01960">
    <property type="entry name" value="nsLTP1"/>
    <property type="match status" value="1"/>
</dbReference>
<dbReference type="InterPro" id="IPR016140">
    <property type="entry name" value="Bifunc_inhib/LTP/seed_store"/>
</dbReference>
<keyword evidence="1" id="KW-0446">Lipid-binding</keyword>
<feature type="signal peptide" evidence="2">
    <location>
        <begin position="1"/>
        <end position="25"/>
    </location>
</feature>
<comment type="function">
    <text evidence="1">Plant non-specific lipid-transfer proteins transfer phospholipids as well as galactolipids across membranes. May play a role in wax or cutin deposition in the cell walls of expanding epidermal cells and certain secretory tissues.</text>
</comment>
<name>A0A835DVR3_TETSI</name>
<sequence length="115" mass="12344">MKKMVYSMEVMSLVLLALIVSPVNGVSCGDAVSVLIPCGSFLLGDDEPKPSDQCCSSAQSLNKMAETRASRRALCECLKQTGPSFGVNPERAKQLLPLCKLKLNIPISPDVDCNK</sequence>
<dbReference type="Proteomes" id="UP000655225">
    <property type="component" value="Unassembled WGS sequence"/>
</dbReference>
<dbReference type="SMART" id="SM00499">
    <property type="entry name" value="AAI"/>
    <property type="match status" value="1"/>
</dbReference>
<dbReference type="EMBL" id="JABCRI010000001">
    <property type="protein sequence ID" value="KAF8414167.1"/>
    <property type="molecule type" value="Genomic_DNA"/>
</dbReference>
<evidence type="ECO:0000256" key="1">
    <source>
        <dbReference type="RuleBase" id="RU000628"/>
    </source>
</evidence>
<dbReference type="PRINTS" id="PR00382">
    <property type="entry name" value="LIPIDTRNSFER"/>
</dbReference>
<dbReference type="SUPFAM" id="SSF47699">
    <property type="entry name" value="Bifunctional inhibitor/lipid-transfer protein/seed storage 2S albumin"/>
    <property type="match status" value="1"/>
</dbReference>
<comment type="similarity">
    <text evidence="1">Belongs to the plant LTP family.</text>
</comment>
<feature type="domain" description="Bifunctional inhibitor/plant lipid transfer protein/seed storage helical" evidence="3">
    <location>
        <begin position="28"/>
        <end position="113"/>
    </location>
</feature>
<dbReference type="GO" id="GO:0008289">
    <property type="term" value="F:lipid binding"/>
    <property type="evidence" value="ECO:0007669"/>
    <property type="project" value="UniProtKB-KW"/>
</dbReference>
<evidence type="ECO:0000313" key="5">
    <source>
        <dbReference type="Proteomes" id="UP000655225"/>
    </source>
</evidence>
<dbReference type="AlphaFoldDB" id="A0A835DVR3"/>
<dbReference type="OrthoDB" id="1876592at2759"/>
<dbReference type="OMA" id="INCDTIK"/>
<dbReference type="InterPro" id="IPR000528">
    <property type="entry name" value="Plant_nsLTP"/>
</dbReference>
<keyword evidence="1" id="KW-0813">Transport</keyword>
<evidence type="ECO:0000256" key="2">
    <source>
        <dbReference type="SAM" id="SignalP"/>
    </source>
</evidence>
<dbReference type="InterPro" id="IPR036312">
    <property type="entry name" value="Bifun_inhib/LTP/seed_sf"/>
</dbReference>
<organism evidence="4 5">
    <name type="scientific">Tetracentron sinense</name>
    <name type="common">Spur-leaf</name>
    <dbReference type="NCBI Taxonomy" id="13715"/>
    <lineage>
        <taxon>Eukaryota</taxon>
        <taxon>Viridiplantae</taxon>
        <taxon>Streptophyta</taxon>
        <taxon>Embryophyta</taxon>
        <taxon>Tracheophyta</taxon>
        <taxon>Spermatophyta</taxon>
        <taxon>Magnoliopsida</taxon>
        <taxon>Trochodendrales</taxon>
        <taxon>Trochodendraceae</taxon>
        <taxon>Tetracentron</taxon>
    </lineage>
</organism>
<evidence type="ECO:0000313" key="4">
    <source>
        <dbReference type="EMBL" id="KAF8414167.1"/>
    </source>
</evidence>
<dbReference type="Gene3D" id="1.10.110.10">
    <property type="entry name" value="Plant lipid-transfer and hydrophobic proteins"/>
    <property type="match status" value="1"/>
</dbReference>
<protein>
    <recommendedName>
        <fullName evidence="1">Non-specific lipid-transfer protein</fullName>
    </recommendedName>
</protein>
<keyword evidence="5" id="KW-1185">Reference proteome</keyword>
<proteinExistence type="inferred from homology"/>
<feature type="chain" id="PRO_5032727831" description="Non-specific lipid-transfer protein" evidence="2">
    <location>
        <begin position="26"/>
        <end position="115"/>
    </location>
</feature>
<reference evidence="4 5" key="1">
    <citation type="submission" date="2020-04" db="EMBL/GenBank/DDBJ databases">
        <title>Plant Genome Project.</title>
        <authorList>
            <person name="Zhang R.-G."/>
        </authorList>
    </citation>
    <scope>NUCLEOTIDE SEQUENCE [LARGE SCALE GENOMIC DNA]</scope>
    <source>
        <strain evidence="4">YNK0</strain>
        <tissue evidence="4">Leaf</tissue>
    </source>
</reference>
<dbReference type="PANTHER" id="PTHR33076">
    <property type="entry name" value="NON-SPECIFIC LIPID-TRANSFER PROTEIN 2-RELATED"/>
    <property type="match status" value="1"/>
</dbReference>
<gene>
    <name evidence="4" type="ORF">HHK36_002166</name>
</gene>
<accession>A0A835DVR3</accession>
<dbReference type="GO" id="GO:0006869">
    <property type="term" value="P:lipid transport"/>
    <property type="evidence" value="ECO:0007669"/>
    <property type="project" value="InterPro"/>
</dbReference>